<accession>A0A8H2W7Z5</accession>
<reference evidence="1" key="1">
    <citation type="submission" date="2021-01" db="EMBL/GenBank/DDBJ databases">
        <authorList>
            <person name="Kaushik A."/>
        </authorList>
    </citation>
    <scope>NUCLEOTIDE SEQUENCE</scope>
    <source>
        <strain evidence="1">AG1-1B</strain>
    </source>
</reference>
<evidence type="ECO:0000313" key="2">
    <source>
        <dbReference type="Proteomes" id="UP000663826"/>
    </source>
</evidence>
<dbReference type="Proteomes" id="UP000663826">
    <property type="component" value="Unassembled WGS sequence"/>
</dbReference>
<dbReference type="EMBL" id="CAJMWQ010000233">
    <property type="protein sequence ID" value="CAE6347672.1"/>
    <property type="molecule type" value="Genomic_DNA"/>
</dbReference>
<gene>
    <name evidence="1" type="ORF">RDB_LOCUS6022</name>
</gene>
<organism evidence="1 2">
    <name type="scientific">Rhizoctonia solani</name>
    <dbReference type="NCBI Taxonomy" id="456999"/>
    <lineage>
        <taxon>Eukaryota</taxon>
        <taxon>Fungi</taxon>
        <taxon>Dikarya</taxon>
        <taxon>Basidiomycota</taxon>
        <taxon>Agaricomycotina</taxon>
        <taxon>Agaricomycetes</taxon>
        <taxon>Cantharellales</taxon>
        <taxon>Ceratobasidiaceae</taxon>
        <taxon>Rhizoctonia</taxon>
    </lineage>
</organism>
<sequence>MSTISQTPSPGSHPISVSSRFNLDSWDIQDADLLFLTPDQVFFYAHSSVILSYSTNYFGGLLVEDPTYDVCEEVDVTQPMSDSFLSIEPKLIVVDITSDIFNIVLLALYRFPIQEFAPSNQSLRAVIPALTSLGCDPSTIACANSELYGLLLKCAAADPLPIYAIAAEYSFESLAVSVSALTLKTPLHEISEDLARQMGPIYLKRIFFLHLGREDALRRVVMPQPNFHPPDSNPKCDVESQKHIQRAWTLASAYVVAQNHLGGMNEVISYLGIQVKCPQCNRSLQERISRLAHDWSTIKYTI</sequence>
<name>A0A8H2W7Z5_9AGAM</name>
<dbReference type="AlphaFoldDB" id="A0A8H2W7Z5"/>
<protein>
    <submittedName>
        <fullName evidence="1">Uncharacterized protein</fullName>
    </submittedName>
</protein>
<comment type="caution">
    <text evidence="1">The sequence shown here is derived from an EMBL/GenBank/DDBJ whole genome shotgun (WGS) entry which is preliminary data.</text>
</comment>
<evidence type="ECO:0000313" key="1">
    <source>
        <dbReference type="EMBL" id="CAE6347672.1"/>
    </source>
</evidence>
<proteinExistence type="predicted"/>